<dbReference type="InterPro" id="IPR010998">
    <property type="entry name" value="Integrase_recombinase_N"/>
</dbReference>
<evidence type="ECO:0000313" key="8">
    <source>
        <dbReference type="Proteomes" id="UP000011680"/>
    </source>
</evidence>
<dbReference type="PANTHER" id="PTHR30349:SF41">
    <property type="entry name" value="INTEGRASE_RECOMBINASE PROTEIN MJ0367-RELATED"/>
    <property type="match status" value="1"/>
</dbReference>
<evidence type="ECO:0000256" key="5">
    <source>
        <dbReference type="SAM" id="MobiDB-lite"/>
    </source>
</evidence>
<feature type="domain" description="Core-binding (CB)" evidence="6">
    <location>
        <begin position="14"/>
        <end position="103"/>
    </location>
</feature>
<keyword evidence="3" id="KW-0233">DNA recombination</keyword>
<dbReference type="SUPFAM" id="SSF56349">
    <property type="entry name" value="DNA breaking-rejoining enzymes"/>
    <property type="match status" value="1"/>
</dbReference>
<dbReference type="PATRIC" id="fig|1227457.3.peg.655"/>
<organism evidence="7 8">
    <name type="scientific">Halococcus thailandensis JCM 13552</name>
    <dbReference type="NCBI Taxonomy" id="1227457"/>
    <lineage>
        <taxon>Archaea</taxon>
        <taxon>Methanobacteriati</taxon>
        <taxon>Methanobacteriota</taxon>
        <taxon>Stenosarchaea group</taxon>
        <taxon>Halobacteria</taxon>
        <taxon>Halobacteriales</taxon>
        <taxon>Halococcaceae</taxon>
        <taxon>Halococcus</taxon>
    </lineage>
</organism>
<dbReference type="InterPro" id="IPR044068">
    <property type="entry name" value="CB"/>
</dbReference>
<reference evidence="7 8" key="1">
    <citation type="journal article" date="2014" name="PLoS Genet.">
        <title>Phylogenetically driven sequencing of extremely halophilic archaea reveals strategies for static and dynamic osmo-response.</title>
        <authorList>
            <person name="Becker E.A."/>
            <person name="Seitzer P.M."/>
            <person name="Tritt A."/>
            <person name="Larsen D."/>
            <person name="Krusor M."/>
            <person name="Yao A.I."/>
            <person name="Wu D."/>
            <person name="Madern D."/>
            <person name="Eisen J.A."/>
            <person name="Darling A.E."/>
            <person name="Facciotti M.T."/>
        </authorList>
    </citation>
    <scope>NUCLEOTIDE SEQUENCE [LARGE SCALE GENOMIC DNA]</scope>
    <source>
        <strain evidence="7 8">JCM 13552</strain>
    </source>
</reference>
<keyword evidence="8" id="KW-1185">Reference proteome</keyword>
<evidence type="ECO:0000256" key="3">
    <source>
        <dbReference type="ARBA" id="ARBA00023172"/>
    </source>
</evidence>
<evidence type="ECO:0000256" key="2">
    <source>
        <dbReference type="ARBA" id="ARBA00023125"/>
    </source>
</evidence>
<dbReference type="InterPro" id="IPR011010">
    <property type="entry name" value="DNA_brk_join_enz"/>
</dbReference>
<evidence type="ECO:0000256" key="4">
    <source>
        <dbReference type="PROSITE-ProRule" id="PRU01248"/>
    </source>
</evidence>
<dbReference type="Gene3D" id="1.10.443.10">
    <property type="entry name" value="Intergrase catalytic core"/>
    <property type="match status" value="1"/>
</dbReference>
<dbReference type="Gene3D" id="1.10.150.130">
    <property type="match status" value="1"/>
</dbReference>
<name>M0NF67_9EURY</name>
<proteinExistence type="predicted"/>
<accession>M0NF67</accession>
<evidence type="ECO:0000313" key="7">
    <source>
        <dbReference type="EMBL" id="EMA56198.1"/>
    </source>
</evidence>
<dbReference type="Proteomes" id="UP000011680">
    <property type="component" value="Unassembled WGS sequence"/>
</dbReference>
<keyword evidence="1" id="KW-0229">DNA integration</keyword>
<comment type="caution">
    <text evidence="7">The sequence shown here is derived from an EMBL/GenBank/DDBJ whole genome shotgun (WGS) entry which is preliminary data.</text>
</comment>
<evidence type="ECO:0000259" key="6">
    <source>
        <dbReference type="PROSITE" id="PS51900"/>
    </source>
</evidence>
<dbReference type="PROSITE" id="PS51900">
    <property type="entry name" value="CB"/>
    <property type="match status" value="1"/>
</dbReference>
<keyword evidence="2 4" id="KW-0238">DNA-binding</keyword>
<sequence length="410" mass="45721">MLEPANATEARSVVRIDAVTEDFLTDKGKGQGGESGNYRQDAGRELDRFVGFLSSHEDSPTTFDELESGHLREYARHLTRQGWTAGTVRTYYAYISAFCGWAVREGHLAENVAQRRNATEPIPDDGGHKSGDQQAWSAEDRQQLTSFVDEQASTAIDDVSADREAAIKACRDRALVYLLSYSGVRGAEILRDRSDERRQGLRWEDVHLEDRYATVFAKKQRLDDRGLPEPVLHPLQMYQKVLDAPSESWPVFPSFHRPTLSQQVTDTLDHRGYTDTEIEEMRADRSLIEVCVEYDIEPPSITTDAGRHVLKRLCEEAGIELDDGEEYLMPHGARRGAGEVLVRTSGHAAAAMPHGARRGAGEVLVRTSGHAAAARALDNSEEVVREHYSHIEAGELADQMTSAFEEADQQ</sequence>
<dbReference type="InterPro" id="IPR050090">
    <property type="entry name" value="Tyrosine_recombinase_XerCD"/>
</dbReference>
<dbReference type="EMBL" id="AOMF01000088">
    <property type="protein sequence ID" value="EMA56198.1"/>
    <property type="molecule type" value="Genomic_DNA"/>
</dbReference>
<dbReference type="InterPro" id="IPR013762">
    <property type="entry name" value="Integrase-like_cat_sf"/>
</dbReference>
<gene>
    <name evidence="7" type="ORF">C451_03659</name>
</gene>
<dbReference type="GO" id="GO:0003677">
    <property type="term" value="F:DNA binding"/>
    <property type="evidence" value="ECO:0007669"/>
    <property type="project" value="UniProtKB-UniRule"/>
</dbReference>
<protein>
    <submittedName>
        <fullName evidence="7">Integrase family protein</fullName>
    </submittedName>
</protein>
<dbReference type="AlphaFoldDB" id="M0NF67"/>
<dbReference type="GO" id="GO:0015074">
    <property type="term" value="P:DNA integration"/>
    <property type="evidence" value="ECO:0007669"/>
    <property type="project" value="UniProtKB-KW"/>
</dbReference>
<dbReference type="PANTHER" id="PTHR30349">
    <property type="entry name" value="PHAGE INTEGRASE-RELATED"/>
    <property type="match status" value="1"/>
</dbReference>
<dbReference type="GO" id="GO:0006310">
    <property type="term" value="P:DNA recombination"/>
    <property type="evidence" value="ECO:0007669"/>
    <property type="project" value="UniProtKB-KW"/>
</dbReference>
<evidence type="ECO:0000256" key="1">
    <source>
        <dbReference type="ARBA" id="ARBA00022908"/>
    </source>
</evidence>
<feature type="region of interest" description="Disordered" evidence="5">
    <location>
        <begin position="118"/>
        <end position="140"/>
    </location>
</feature>
<dbReference type="eggNOG" id="arCOG04506">
    <property type="taxonomic scope" value="Archaea"/>
</dbReference>